<evidence type="ECO:0000313" key="3">
    <source>
        <dbReference type="Proteomes" id="UP000652219"/>
    </source>
</evidence>
<evidence type="ECO:0000313" key="2">
    <source>
        <dbReference type="EMBL" id="KAF6802319.1"/>
    </source>
</evidence>
<dbReference type="AlphaFoldDB" id="A0A8H6IWS9"/>
<feature type="compositionally biased region" description="Polar residues" evidence="1">
    <location>
        <begin position="192"/>
        <end position="214"/>
    </location>
</feature>
<keyword evidence="3" id="KW-1185">Reference proteome</keyword>
<dbReference type="Proteomes" id="UP000652219">
    <property type="component" value="Unassembled WGS sequence"/>
</dbReference>
<feature type="compositionally biased region" description="Basic and acidic residues" evidence="1">
    <location>
        <begin position="90"/>
        <end position="100"/>
    </location>
</feature>
<evidence type="ECO:0000256" key="1">
    <source>
        <dbReference type="SAM" id="MobiDB-lite"/>
    </source>
</evidence>
<gene>
    <name evidence="2" type="ORF">CSOJ01_11680</name>
</gene>
<feature type="region of interest" description="Disordered" evidence="1">
    <location>
        <begin position="22"/>
        <end position="100"/>
    </location>
</feature>
<protein>
    <submittedName>
        <fullName evidence="2">Uncharacterized protein</fullName>
    </submittedName>
</protein>
<sequence>MREPSTPDGKKNTMFSVAGPVSAFHDRGTTTSWDFKPVVPSPLSSLPIRATSPLSPISDNAARRQTQSSPIPAPKFKFASRPTRPNPVVRKREDAQESRRKMFLQNVRQRADDKAYQRRDMEGTLLKSDWDRDMRQRFYAKQIEGDAVYSEADIEDAADFSLDYTREITDDIDDLMIDDIAQQEQAELDALVSSNGQDLGSPQQQQNPAQSDPYNLSDDEDYDALFMDLVSQESNQDTQMDMS</sequence>
<feature type="region of interest" description="Disordered" evidence="1">
    <location>
        <begin position="190"/>
        <end position="222"/>
    </location>
</feature>
<accession>A0A8H6IWS9</accession>
<proteinExistence type="predicted"/>
<dbReference type="EMBL" id="WIGN01000277">
    <property type="protein sequence ID" value="KAF6802319.1"/>
    <property type="molecule type" value="Genomic_DNA"/>
</dbReference>
<feature type="compositionally biased region" description="Low complexity" evidence="1">
    <location>
        <begin position="37"/>
        <end position="47"/>
    </location>
</feature>
<organism evidence="2 3">
    <name type="scientific">Colletotrichum sojae</name>
    <dbReference type="NCBI Taxonomy" id="2175907"/>
    <lineage>
        <taxon>Eukaryota</taxon>
        <taxon>Fungi</taxon>
        <taxon>Dikarya</taxon>
        <taxon>Ascomycota</taxon>
        <taxon>Pezizomycotina</taxon>
        <taxon>Sordariomycetes</taxon>
        <taxon>Hypocreomycetidae</taxon>
        <taxon>Glomerellales</taxon>
        <taxon>Glomerellaceae</taxon>
        <taxon>Colletotrichum</taxon>
        <taxon>Colletotrichum orchidearum species complex</taxon>
    </lineage>
</organism>
<comment type="caution">
    <text evidence="2">The sequence shown here is derived from an EMBL/GenBank/DDBJ whole genome shotgun (WGS) entry which is preliminary data.</text>
</comment>
<name>A0A8H6IWS9_9PEZI</name>
<reference evidence="2 3" key="1">
    <citation type="journal article" date="2020" name="Phytopathology">
        <title>Genome Sequence Resources of Colletotrichum truncatum, C. plurivorum, C. musicola, and C. sojae: Four Species Pathogenic to Soybean (Glycine max).</title>
        <authorList>
            <person name="Rogerio F."/>
            <person name="Boufleur T.R."/>
            <person name="Ciampi-Guillardi M."/>
            <person name="Sukno S.A."/>
            <person name="Thon M.R."/>
            <person name="Massola Junior N.S."/>
            <person name="Baroncelli R."/>
        </authorList>
    </citation>
    <scope>NUCLEOTIDE SEQUENCE [LARGE SCALE GENOMIC DNA]</scope>
    <source>
        <strain evidence="2 3">LFN0009</strain>
    </source>
</reference>
<feature type="compositionally biased region" description="Polar residues" evidence="1">
    <location>
        <begin position="52"/>
        <end position="70"/>
    </location>
</feature>